<evidence type="ECO:0000256" key="1">
    <source>
        <dbReference type="SAM" id="MobiDB-lite"/>
    </source>
</evidence>
<dbReference type="RefSeq" id="WP_192757600.1">
    <property type="nucleotide sequence ID" value="NZ_JADBDZ010000001.1"/>
</dbReference>
<accession>A0ABR9JJ88</accession>
<name>A0ABR9JJ88_9ACTN</name>
<comment type="caution">
    <text evidence="2">The sequence shown here is derived from an EMBL/GenBank/DDBJ whole genome shotgun (WGS) entry which is preliminary data.</text>
</comment>
<keyword evidence="3" id="KW-1185">Reference proteome</keyword>
<reference evidence="2 3" key="1">
    <citation type="submission" date="2020-10" db="EMBL/GenBank/DDBJ databases">
        <title>Sequencing the genomes of 1000 actinobacteria strains.</title>
        <authorList>
            <person name="Klenk H.-P."/>
        </authorList>
    </citation>
    <scope>NUCLEOTIDE SEQUENCE [LARGE SCALE GENOMIC DNA]</scope>
    <source>
        <strain evidence="2 3">DSM 46744</strain>
    </source>
</reference>
<protein>
    <recommendedName>
        <fullName evidence="4">DED domain-containing protein</fullName>
    </recommendedName>
</protein>
<organism evidence="2 3">
    <name type="scientific">Actinomadura algeriensis</name>
    <dbReference type="NCBI Taxonomy" id="1679523"/>
    <lineage>
        <taxon>Bacteria</taxon>
        <taxon>Bacillati</taxon>
        <taxon>Actinomycetota</taxon>
        <taxon>Actinomycetes</taxon>
        <taxon>Streptosporangiales</taxon>
        <taxon>Thermomonosporaceae</taxon>
        <taxon>Actinomadura</taxon>
    </lineage>
</organism>
<dbReference type="Proteomes" id="UP000627838">
    <property type="component" value="Unassembled WGS sequence"/>
</dbReference>
<proteinExistence type="predicted"/>
<evidence type="ECO:0008006" key="4">
    <source>
        <dbReference type="Google" id="ProtNLM"/>
    </source>
</evidence>
<sequence>MATHHEGDVSFEQLIAGDLAKTITAVPQSLDNQWLDDELLAATLRAGRVTRAIGDEQQRRARREYLRALLNAEKIVVNRAYLYNSRIVYQDFVRDGLDRKAFRTLLTDGVIIPYLMDETSPVPQAPPAFQVTDGFQGWREIAETTPMSCLRLAWDDSAYSELVVQMSDGFENFLTRLGKFRAPALRRDLGLGEEEADAVCAHLRDVAAWSFERTNGGIPVTRQMLYERFIVGEGGDVAAREYDRNLPHVAPLKQLLDLKYATNLADAVDVYAITPGDSPRRTALQEGLADRTRTGRRTLAETDADQVVRMLRDLTFENVQGLLERVPSLDRLTLSDICQVRAEREWKVYRDRFAGLLGTTSVDDLADEAGGAAAVTGAYVAMLEKAEEIHAANRQDGVGRRFQGLAELAIDIGAMTINLVYMNDHSVGYEVIGDAAGMALGRAARVTVRLGLGRLLDSRAAYRIENTAQILDMRMEDPAREAQKIIDHLARHGTPLRPSQSGPDQSIGVE</sequence>
<gene>
    <name evidence="2" type="ORF">H4W34_000445</name>
</gene>
<evidence type="ECO:0000313" key="2">
    <source>
        <dbReference type="EMBL" id="MBE1530612.1"/>
    </source>
</evidence>
<dbReference type="EMBL" id="JADBDZ010000001">
    <property type="protein sequence ID" value="MBE1530612.1"/>
    <property type="molecule type" value="Genomic_DNA"/>
</dbReference>
<feature type="region of interest" description="Disordered" evidence="1">
    <location>
        <begin position="490"/>
        <end position="510"/>
    </location>
</feature>
<evidence type="ECO:0000313" key="3">
    <source>
        <dbReference type="Proteomes" id="UP000627838"/>
    </source>
</evidence>